<dbReference type="EMBL" id="JAUCML010000013">
    <property type="protein sequence ID" value="MDM7886592.1"/>
    <property type="molecule type" value="Genomic_DNA"/>
</dbReference>
<gene>
    <name evidence="3" type="ORF">QUG92_15885</name>
</gene>
<evidence type="ECO:0000313" key="4">
    <source>
        <dbReference type="Proteomes" id="UP001237823"/>
    </source>
</evidence>
<dbReference type="RefSeq" id="WP_289459937.1">
    <property type="nucleotide sequence ID" value="NZ_JAUCML010000013.1"/>
</dbReference>
<dbReference type="PROSITE" id="PS51257">
    <property type="entry name" value="PROKAR_LIPOPROTEIN"/>
    <property type="match status" value="1"/>
</dbReference>
<protein>
    <recommendedName>
        <fullName evidence="5">Lipoprotein</fullName>
    </recommendedName>
</protein>
<feature type="region of interest" description="Disordered" evidence="1">
    <location>
        <begin position="24"/>
        <end position="75"/>
    </location>
</feature>
<keyword evidence="2" id="KW-0732">Signal</keyword>
<dbReference type="Proteomes" id="UP001237823">
    <property type="component" value="Unassembled WGS sequence"/>
</dbReference>
<sequence>MSRRAAALVPLALAAALTLTACTTGADPNVTAPTAAPDMSTAPNPSASSTPSVYDDATAQPAPDASEGAQQSAVDAAEKVVRTYAQPTLSPDEWAQQMTPLLSQSGAIAYEGQDPTTIPATKVTGSGKVLPGATDVALNVLVPTDAGDYNVALSRSGDSASWLANEIRPTGNQ</sequence>
<name>A0ABT7TCA9_9MICO</name>
<feature type="signal peptide" evidence="2">
    <location>
        <begin position="1"/>
        <end position="26"/>
    </location>
</feature>
<evidence type="ECO:0000256" key="2">
    <source>
        <dbReference type="SAM" id="SignalP"/>
    </source>
</evidence>
<keyword evidence="4" id="KW-1185">Reference proteome</keyword>
<accession>A0ABT7TCA9</accession>
<organism evidence="3 4">
    <name type="scientific">Curtobacterium citri</name>
    <dbReference type="NCBI Taxonomy" id="3055139"/>
    <lineage>
        <taxon>Bacteria</taxon>
        <taxon>Bacillati</taxon>
        <taxon>Actinomycetota</taxon>
        <taxon>Actinomycetes</taxon>
        <taxon>Micrococcales</taxon>
        <taxon>Microbacteriaceae</taxon>
        <taxon>Curtobacterium</taxon>
    </lineage>
</organism>
<evidence type="ECO:0000313" key="3">
    <source>
        <dbReference type="EMBL" id="MDM7886592.1"/>
    </source>
</evidence>
<reference evidence="3 4" key="1">
    <citation type="submission" date="2023-06" db="EMBL/GenBank/DDBJ databases">
        <authorList>
            <person name="Feng G."/>
            <person name="Li J."/>
            <person name="Zhu H."/>
        </authorList>
    </citation>
    <scope>NUCLEOTIDE SEQUENCE [LARGE SCALE GENOMIC DNA]</scope>
    <source>
        <strain evidence="3 4">RHCKG23</strain>
    </source>
</reference>
<feature type="chain" id="PRO_5045369570" description="Lipoprotein" evidence="2">
    <location>
        <begin position="27"/>
        <end position="173"/>
    </location>
</feature>
<comment type="caution">
    <text evidence="3">The sequence shown here is derived from an EMBL/GenBank/DDBJ whole genome shotgun (WGS) entry which is preliminary data.</text>
</comment>
<evidence type="ECO:0008006" key="5">
    <source>
        <dbReference type="Google" id="ProtNLM"/>
    </source>
</evidence>
<feature type="compositionally biased region" description="Low complexity" evidence="1">
    <location>
        <begin position="40"/>
        <end position="52"/>
    </location>
</feature>
<proteinExistence type="predicted"/>
<evidence type="ECO:0000256" key="1">
    <source>
        <dbReference type="SAM" id="MobiDB-lite"/>
    </source>
</evidence>